<feature type="non-terminal residue" evidence="1">
    <location>
        <position position="191"/>
    </location>
</feature>
<sequence>AARILWASLVEQGRGGPWPEGLLAAGSQAGEMGSCCDETERKLREGVQKLGSCWPGWAQPGPGSRVRGSRWGGCTRCWGTLSKQQAGAGGAAAWRRGLLQGCGRGPQVGEGGAVLQPCGDQVLVWCAGHGGGHSVTALQDREAERQGWDLLRNQALAAWAGGGCGMGDKGDGRSRMALEGPQVLAKPAGGG</sequence>
<comment type="caution">
    <text evidence="1">The sequence shown here is derived from an EMBL/GenBank/DDBJ whole genome shotgun (WGS) entry which is preliminary data.</text>
</comment>
<protein>
    <submittedName>
        <fullName evidence="1">Uncharacterized protein</fullName>
    </submittedName>
</protein>
<feature type="non-terminal residue" evidence="1">
    <location>
        <position position="1"/>
    </location>
</feature>
<keyword evidence="2" id="KW-1185">Reference proteome</keyword>
<organism evidence="1 2">
    <name type="scientific">Haematococcus lacustris</name>
    <name type="common">Green alga</name>
    <name type="synonym">Haematococcus pluvialis</name>
    <dbReference type="NCBI Taxonomy" id="44745"/>
    <lineage>
        <taxon>Eukaryota</taxon>
        <taxon>Viridiplantae</taxon>
        <taxon>Chlorophyta</taxon>
        <taxon>core chlorophytes</taxon>
        <taxon>Chlorophyceae</taxon>
        <taxon>CS clade</taxon>
        <taxon>Chlamydomonadales</taxon>
        <taxon>Haematococcaceae</taxon>
        <taxon>Haematococcus</taxon>
    </lineage>
</organism>
<dbReference type="AlphaFoldDB" id="A0A6A0AHG9"/>
<gene>
    <name evidence="1" type="ORF">HaLaN_31623</name>
</gene>
<accession>A0A6A0AHG9</accession>
<proteinExistence type="predicted"/>
<dbReference type="EMBL" id="BLLF01006614">
    <property type="protein sequence ID" value="GFH32410.1"/>
    <property type="molecule type" value="Genomic_DNA"/>
</dbReference>
<dbReference type="Proteomes" id="UP000485058">
    <property type="component" value="Unassembled WGS sequence"/>
</dbReference>
<evidence type="ECO:0000313" key="1">
    <source>
        <dbReference type="EMBL" id="GFH32410.1"/>
    </source>
</evidence>
<evidence type="ECO:0000313" key="2">
    <source>
        <dbReference type="Proteomes" id="UP000485058"/>
    </source>
</evidence>
<reference evidence="1 2" key="1">
    <citation type="submission" date="2020-02" db="EMBL/GenBank/DDBJ databases">
        <title>Draft genome sequence of Haematococcus lacustris strain NIES-144.</title>
        <authorList>
            <person name="Morimoto D."/>
            <person name="Nakagawa S."/>
            <person name="Yoshida T."/>
            <person name="Sawayama S."/>
        </authorList>
    </citation>
    <scope>NUCLEOTIDE SEQUENCE [LARGE SCALE GENOMIC DNA]</scope>
    <source>
        <strain evidence="1 2">NIES-144</strain>
    </source>
</reference>
<name>A0A6A0AHG9_HAELA</name>